<gene>
    <name evidence="3" type="primary">LOC107480553</name>
</gene>
<dbReference type="GeneID" id="107480553"/>
<dbReference type="RefSeq" id="XP_052110478.1">
    <property type="nucleotide sequence ID" value="XM_052254518.1"/>
</dbReference>
<evidence type="ECO:0000256" key="1">
    <source>
        <dbReference type="SAM" id="SignalP"/>
    </source>
</evidence>
<keyword evidence="1" id="KW-0732">Signal</keyword>
<dbReference type="KEGG" id="adu:107480553"/>
<sequence length="120" mass="14154">MRFLRAWRWHLSQHQKWFSWEVSWLLLPISLEQEILVPNEHCCGSREALMTLCSKNRIGDNVLNLVASKLIKRAAIIVEGNKWFLPTTFAQIALQQRDISVATMEYIKTNFWARLKISIR</sequence>
<dbReference type="AlphaFoldDB" id="A0A9C6WQB7"/>
<keyword evidence="2" id="KW-1185">Reference proteome</keyword>
<protein>
    <submittedName>
        <fullName evidence="3">Uncharacterized protein LOC107480553</fullName>
    </submittedName>
</protein>
<feature type="signal peptide" evidence="1">
    <location>
        <begin position="1"/>
        <end position="32"/>
    </location>
</feature>
<accession>A0A9C6WQB7</accession>
<reference evidence="3" key="2">
    <citation type="submission" date="2025-08" db="UniProtKB">
        <authorList>
            <consortium name="RefSeq"/>
        </authorList>
    </citation>
    <scope>IDENTIFICATION</scope>
    <source>
        <tissue evidence="3">Whole plant</tissue>
    </source>
</reference>
<reference evidence="2" key="1">
    <citation type="journal article" date="2016" name="Nat. Genet.">
        <title>The genome sequences of Arachis duranensis and Arachis ipaensis, the diploid ancestors of cultivated peanut.</title>
        <authorList>
            <person name="Bertioli D.J."/>
            <person name="Cannon S.B."/>
            <person name="Froenicke L."/>
            <person name="Huang G."/>
            <person name="Farmer A.D."/>
            <person name="Cannon E.K."/>
            <person name="Liu X."/>
            <person name="Gao D."/>
            <person name="Clevenger J."/>
            <person name="Dash S."/>
            <person name="Ren L."/>
            <person name="Moretzsohn M.C."/>
            <person name="Shirasawa K."/>
            <person name="Huang W."/>
            <person name="Vidigal B."/>
            <person name="Abernathy B."/>
            <person name="Chu Y."/>
            <person name="Niederhuth C.E."/>
            <person name="Umale P."/>
            <person name="Araujo A.C."/>
            <person name="Kozik A."/>
            <person name="Kim K.D."/>
            <person name="Burow M.D."/>
            <person name="Varshney R.K."/>
            <person name="Wang X."/>
            <person name="Zhang X."/>
            <person name="Barkley N."/>
            <person name="Guimaraes P.M."/>
            <person name="Isobe S."/>
            <person name="Guo B."/>
            <person name="Liao B."/>
            <person name="Stalker H.T."/>
            <person name="Schmitz R.J."/>
            <person name="Scheffler B.E."/>
            <person name="Leal-Bertioli S.C."/>
            <person name="Xun X."/>
            <person name="Jackson S.A."/>
            <person name="Michelmore R."/>
            <person name="Ozias-Akins P."/>
        </authorList>
    </citation>
    <scope>NUCLEOTIDE SEQUENCE [LARGE SCALE GENOMIC DNA]</scope>
    <source>
        <strain evidence="2">cv. V14167</strain>
    </source>
</reference>
<evidence type="ECO:0000313" key="3">
    <source>
        <dbReference type="RefSeq" id="XP_052110478.1"/>
    </source>
</evidence>
<evidence type="ECO:0000313" key="2">
    <source>
        <dbReference type="Proteomes" id="UP000515211"/>
    </source>
</evidence>
<organism evidence="2 3">
    <name type="scientific">Arachis duranensis</name>
    <name type="common">Wild peanut</name>
    <dbReference type="NCBI Taxonomy" id="130453"/>
    <lineage>
        <taxon>Eukaryota</taxon>
        <taxon>Viridiplantae</taxon>
        <taxon>Streptophyta</taxon>
        <taxon>Embryophyta</taxon>
        <taxon>Tracheophyta</taxon>
        <taxon>Spermatophyta</taxon>
        <taxon>Magnoliopsida</taxon>
        <taxon>eudicotyledons</taxon>
        <taxon>Gunneridae</taxon>
        <taxon>Pentapetalae</taxon>
        <taxon>rosids</taxon>
        <taxon>fabids</taxon>
        <taxon>Fabales</taxon>
        <taxon>Fabaceae</taxon>
        <taxon>Papilionoideae</taxon>
        <taxon>50 kb inversion clade</taxon>
        <taxon>dalbergioids sensu lato</taxon>
        <taxon>Dalbergieae</taxon>
        <taxon>Pterocarpus clade</taxon>
        <taxon>Arachis</taxon>
    </lineage>
</organism>
<dbReference type="Proteomes" id="UP000515211">
    <property type="component" value="Chromosome 1"/>
</dbReference>
<feature type="chain" id="PRO_5038583881" evidence="1">
    <location>
        <begin position="33"/>
        <end position="120"/>
    </location>
</feature>
<proteinExistence type="predicted"/>
<name>A0A9C6WQB7_ARADU</name>